<evidence type="ECO:0008006" key="4">
    <source>
        <dbReference type="Google" id="ProtNLM"/>
    </source>
</evidence>
<gene>
    <name evidence="2" type="ORF">SAMN05421812_103665</name>
</gene>
<dbReference type="SUPFAM" id="SSF110296">
    <property type="entry name" value="Oligoxyloglucan reducing end-specific cellobiohydrolase"/>
    <property type="match status" value="1"/>
</dbReference>
<feature type="transmembrane region" description="Helical" evidence="1">
    <location>
        <begin position="39"/>
        <end position="57"/>
    </location>
</feature>
<dbReference type="CDD" id="cd15482">
    <property type="entry name" value="Sialidase_non-viral"/>
    <property type="match status" value="1"/>
</dbReference>
<keyword evidence="1" id="KW-0812">Transmembrane</keyword>
<name>A0A239KMM2_9ACTN</name>
<keyword evidence="1" id="KW-0472">Membrane</keyword>
<accession>A0A239KMM2</accession>
<sequence length="402" mass="42367">MPDLETKLARSRSALLDEIEQPPLAVVRRRATRIRRRRSVAAGATALAVLGVIGLAARPWHQDGPPTVTATDPPAIAPVYRGGGIEIIGLSPTAVYDLDGQIAEVEFADRDNGFAAAGCAPRCPELARTTDGGLSWHEADVRPTGGGPVDLLAFPGGHWLLDGDLDRSSPDGSAWRVVNPPLAEPQAEIGPGMLLRVEQPGGQVVVWSWDRGRLGDLTTQPQLSTARWVAPAPTADGAWWVGGLVGTNPAVSVSRDSGRSWTTVTLADPPDPTDSVTVSTLGTEVYAVARDEAGQVLGIYHSADGGKTFTTTFLAGKGAAAPYTGDLVPLLDGRLLALRGNGAPSSWWVSEDDGRSFDPIPDLPAASSIRRTYAGYVVYGLFSGSWAAFSPNGTNWQKLQVN</sequence>
<evidence type="ECO:0000256" key="1">
    <source>
        <dbReference type="SAM" id="Phobius"/>
    </source>
</evidence>
<dbReference type="RefSeq" id="WP_089247341.1">
    <property type="nucleotide sequence ID" value="NZ_FZPH01000003.1"/>
</dbReference>
<dbReference type="Gene3D" id="2.130.10.10">
    <property type="entry name" value="YVTN repeat-like/Quinoprotein amine dehydrogenase"/>
    <property type="match status" value="1"/>
</dbReference>
<keyword evidence="1" id="KW-1133">Transmembrane helix</keyword>
<dbReference type="InterPro" id="IPR015943">
    <property type="entry name" value="WD40/YVTN_repeat-like_dom_sf"/>
</dbReference>
<evidence type="ECO:0000313" key="3">
    <source>
        <dbReference type="Proteomes" id="UP000198362"/>
    </source>
</evidence>
<keyword evidence="3" id="KW-1185">Reference proteome</keyword>
<proteinExistence type="predicted"/>
<dbReference type="Proteomes" id="UP000198362">
    <property type="component" value="Unassembled WGS sequence"/>
</dbReference>
<reference evidence="2 3" key="1">
    <citation type="submission" date="2017-06" db="EMBL/GenBank/DDBJ databases">
        <authorList>
            <person name="Kim H.J."/>
            <person name="Triplett B.A."/>
        </authorList>
    </citation>
    <scope>NUCLEOTIDE SEQUENCE [LARGE SCALE GENOMIC DNA]</scope>
    <source>
        <strain evidence="2 3">CGMCC 4.5593</strain>
    </source>
</reference>
<dbReference type="EMBL" id="FZPH01000003">
    <property type="protein sequence ID" value="SNT19606.1"/>
    <property type="molecule type" value="Genomic_DNA"/>
</dbReference>
<dbReference type="AlphaFoldDB" id="A0A239KMM2"/>
<dbReference type="OrthoDB" id="3333087at2"/>
<evidence type="ECO:0000313" key="2">
    <source>
        <dbReference type="EMBL" id="SNT19606.1"/>
    </source>
</evidence>
<protein>
    <recommendedName>
        <fullName evidence="4">BNR/Asp-box repeat-containing protein</fullName>
    </recommendedName>
</protein>
<organism evidence="2 3">
    <name type="scientific">Asanoa hainanensis</name>
    <dbReference type="NCBI Taxonomy" id="560556"/>
    <lineage>
        <taxon>Bacteria</taxon>
        <taxon>Bacillati</taxon>
        <taxon>Actinomycetota</taxon>
        <taxon>Actinomycetes</taxon>
        <taxon>Micromonosporales</taxon>
        <taxon>Micromonosporaceae</taxon>
        <taxon>Asanoa</taxon>
    </lineage>
</organism>